<gene>
    <name evidence="2" type="ORF">MOQ_010118</name>
</gene>
<accession>K2MKF2</accession>
<evidence type="ECO:0000313" key="2">
    <source>
        <dbReference type="EMBL" id="EKF26199.1"/>
    </source>
</evidence>
<dbReference type="Proteomes" id="UP000007350">
    <property type="component" value="Unassembled WGS sequence"/>
</dbReference>
<dbReference type="AlphaFoldDB" id="K2MKF2"/>
<feature type="region of interest" description="Disordered" evidence="1">
    <location>
        <begin position="139"/>
        <end position="171"/>
    </location>
</feature>
<name>K2MKF2_TRYCR</name>
<proteinExistence type="predicted"/>
<dbReference type="EMBL" id="AHKC01021596">
    <property type="protein sequence ID" value="EKF26199.1"/>
    <property type="molecule type" value="Genomic_DNA"/>
</dbReference>
<reference evidence="2 3" key="1">
    <citation type="journal article" date="2012" name="BMC Genomics">
        <title>Comparative genomic analysis of human infective Trypanosoma cruzi lineages with the bat-restricted subspecies T. cruzi marinkellei.</title>
        <authorList>
            <person name="Franzen O."/>
            <person name="Talavera-Lopez C."/>
            <person name="Ochaya S."/>
            <person name="Butler C.E."/>
            <person name="Messenger L.A."/>
            <person name="Lewis M.D."/>
            <person name="Llewellyn M.S."/>
            <person name="Marinkelle C.J."/>
            <person name="Tyler K.M."/>
            <person name="Miles M.A."/>
            <person name="Andersson B."/>
        </authorList>
    </citation>
    <scope>NUCLEOTIDE SEQUENCE [LARGE SCALE GENOMIC DNA]</scope>
    <source>
        <strain evidence="2 3">B7</strain>
    </source>
</reference>
<evidence type="ECO:0000313" key="3">
    <source>
        <dbReference type="Proteomes" id="UP000007350"/>
    </source>
</evidence>
<feature type="compositionally biased region" description="Basic residues" evidence="1">
    <location>
        <begin position="154"/>
        <end position="168"/>
    </location>
</feature>
<feature type="non-terminal residue" evidence="2">
    <location>
        <position position="177"/>
    </location>
</feature>
<dbReference type="OrthoDB" id="10465098at2759"/>
<sequence>MKRLCGSVSRAGVNRLAAPQPTERGTFSRGDAVVVPIMLATLPCRHHSHRETRKRECVDVRAKSTATVIARGGHRRTVRHASSFQRGTQATFPPSPKTFLQSTVQILMCVCAGGTKEQEKHNEAHQHSKRHSCTAAIHAARPQPQQSRTVAAHTYKKGKKKRKKRTRRQGVAVCVAL</sequence>
<comment type="caution">
    <text evidence="2">The sequence shown here is derived from an EMBL/GenBank/DDBJ whole genome shotgun (WGS) entry which is preliminary data.</text>
</comment>
<protein>
    <submittedName>
        <fullName evidence="2">Uncharacterized protein</fullName>
    </submittedName>
</protein>
<keyword evidence="3" id="KW-1185">Reference proteome</keyword>
<organism evidence="2 3">
    <name type="scientific">Trypanosoma cruzi marinkellei</name>
    <dbReference type="NCBI Taxonomy" id="85056"/>
    <lineage>
        <taxon>Eukaryota</taxon>
        <taxon>Discoba</taxon>
        <taxon>Euglenozoa</taxon>
        <taxon>Kinetoplastea</taxon>
        <taxon>Metakinetoplastina</taxon>
        <taxon>Trypanosomatida</taxon>
        <taxon>Trypanosomatidae</taxon>
        <taxon>Trypanosoma</taxon>
        <taxon>Schizotrypanum</taxon>
    </lineage>
</organism>
<evidence type="ECO:0000256" key="1">
    <source>
        <dbReference type="SAM" id="MobiDB-lite"/>
    </source>
</evidence>